<dbReference type="AlphaFoldDB" id="A0A426WW47"/>
<name>A0A426WW47_ENSVE</name>
<accession>A0A426WW47</accession>
<protein>
    <submittedName>
        <fullName evidence="1">Uncharacterized protein</fullName>
    </submittedName>
</protein>
<comment type="caution">
    <text evidence="1">The sequence shown here is derived from an EMBL/GenBank/DDBJ whole genome shotgun (WGS) entry which is preliminary data.</text>
</comment>
<gene>
    <name evidence="1" type="ORF">B296_00055628</name>
</gene>
<dbReference type="Proteomes" id="UP000287651">
    <property type="component" value="Unassembled WGS sequence"/>
</dbReference>
<organism evidence="1 2">
    <name type="scientific">Ensete ventricosum</name>
    <name type="common">Abyssinian banana</name>
    <name type="synonym">Musa ensete</name>
    <dbReference type="NCBI Taxonomy" id="4639"/>
    <lineage>
        <taxon>Eukaryota</taxon>
        <taxon>Viridiplantae</taxon>
        <taxon>Streptophyta</taxon>
        <taxon>Embryophyta</taxon>
        <taxon>Tracheophyta</taxon>
        <taxon>Spermatophyta</taxon>
        <taxon>Magnoliopsida</taxon>
        <taxon>Liliopsida</taxon>
        <taxon>Zingiberales</taxon>
        <taxon>Musaceae</taxon>
        <taxon>Ensete</taxon>
    </lineage>
</organism>
<evidence type="ECO:0000313" key="2">
    <source>
        <dbReference type="Proteomes" id="UP000287651"/>
    </source>
</evidence>
<dbReference type="EMBL" id="AMZH03039186">
    <property type="protein sequence ID" value="RRT31476.1"/>
    <property type="molecule type" value="Genomic_DNA"/>
</dbReference>
<evidence type="ECO:0000313" key="1">
    <source>
        <dbReference type="EMBL" id="RRT31476.1"/>
    </source>
</evidence>
<feature type="non-terminal residue" evidence="1">
    <location>
        <position position="1"/>
    </location>
</feature>
<proteinExistence type="predicted"/>
<sequence length="82" mass="8116">AALQRAAATCGLTVGAAPVGASHARGQSLLLAAAPARGFWLWSAAPLQGALATTGLVVGGRPYMGVGHGWPPLLFDVLAVNA</sequence>
<reference evidence="1 2" key="1">
    <citation type="journal article" date="2014" name="Agronomy (Basel)">
        <title>A Draft Genome Sequence for Ensete ventricosum, the Drought-Tolerant Tree Against Hunger.</title>
        <authorList>
            <person name="Harrison J."/>
            <person name="Moore K.A."/>
            <person name="Paszkiewicz K."/>
            <person name="Jones T."/>
            <person name="Grant M."/>
            <person name="Ambacheew D."/>
            <person name="Muzemil S."/>
            <person name="Studholme D.J."/>
        </authorList>
    </citation>
    <scope>NUCLEOTIDE SEQUENCE [LARGE SCALE GENOMIC DNA]</scope>
</reference>